<organism evidence="9 10">
    <name type="scientific">Galdieria partita</name>
    <dbReference type="NCBI Taxonomy" id="83374"/>
    <lineage>
        <taxon>Eukaryota</taxon>
        <taxon>Rhodophyta</taxon>
        <taxon>Bangiophyceae</taxon>
        <taxon>Galdieriales</taxon>
        <taxon>Galdieriaceae</taxon>
        <taxon>Galdieria</taxon>
    </lineage>
</organism>
<protein>
    <recommendedName>
        <fullName evidence="8">Fe2OG dioxygenase domain-containing protein</fullName>
    </recommendedName>
</protein>
<evidence type="ECO:0000256" key="4">
    <source>
        <dbReference type="ARBA" id="ARBA00022964"/>
    </source>
</evidence>
<dbReference type="InterPro" id="IPR037151">
    <property type="entry name" value="AlkB-like_sf"/>
</dbReference>
<dbReference type="Gene3D" id="2.60.120.590">
    <property type="entry name" value="Alpha-ketoglutarate-dependent dioxygenase AlkB-like"/>
    <property type="match status" value="1"/>
</dbReference>
<evidence type="ECO:0000256" key="5">
    <source>
        <dbReference type="ARBA" id="ARBA00023002"/>
    </source>
</evidence>
<dbReference type="GO" id="GO:0046872">
    <property type="term" value="F:metal ion binding"/>
    <property type="evidence" value="ECO:0007669"/>
    <property type="project" value="UniProtKB-KW"/>
</dbReference>
<keyword evidence="5" id="KW-0560">Oxidoreductase</keyword>
<dbReference type="OrthoDB" id="2747at2759"/>
<dbReference type="Proteomes" id="UP001061958">
    <property type="component" value="Unassembled WGS sequence"/>
</dbReference>
<sequence>MSAIPGIVYIPEYIDIQQEELLQAQIYSQSIWKKLANRRLQNWGGTPHSKGMIATTLPDWLLCIAKRLEEEDFFPKTPNHVLINEYLPGQGIEPHEDGPIYYPCAAILSLESEIVMDFFAKQVNSETVEKIRQYSGSLLLEPRSLLIIRDSAYRDYLHGIQESFYIKKGPWLLNYPCEEQQVARKKRLSLTVRLVPKTVHNVVRLGK</sequence>
<keyword evidence="6" id="KW-0408">Iron</keyword>
<evidence type="ECO:0000313" key="10">
    <source>
        <dbReference type="Proteomes" id="UP001061958"/>
    </source>
</evidence>
<evidence type="ECO:0000259" key="8">
    <source>
        <dbReference type="PROSITE" id="PS51471"/>
    </source>
</evidence>
<dbReference type="EMBL" id="BQMJ01000031">
    <property type="protein sequence ID" value="GJQ12229.1"/>
    <property type="molecule type" value="Genomic_DNA"/>
</dbReference>
<keyword evidence="3" id="KW-0479">Metal-binding</keyword>
<comment type="caution">
    <text evidence="9">The sequence shown here is derived from an EMBL/GenBank/DDBJ whole genome shotgun (WGS) entry which is preliminary data.</text>
</comment>
<dbReference type="InterPro" id="IPR005123">
    <property type="entry name" value="Oxoglu/Fe-dep_dioxygenase_dom"/>
</dbReference>
<dbReference type="Pfam" id="PF13532">
    <property type="entry name" value="2OG-FeII_Oxy_2"/>
    <property type="match status" value="1"/>
</dbReference>
<feature type="domain" description="Fe2OG dioxygenase" evidence="8">
    <location>
        <begin position="77"/>
        <end position="196"/>
    </location>
</feature>
<dbReference type="PANTHER" id="PTHR46030">
    <property type="entry name" value="ALPHA-KETOGLUTARATE-DEPENDENT DIOXYGENASE ALKB HOMOLOG 6"/>
    <property type="match status" value="1"/>
</dbReference>
<dbReference type="SUPFAM" id="SSF51197">
    <property type="entry name" value="Clavaminate synthase-like"/>
    <property type="match status" value="1"/>
</dbReference>
<reference evidence="9" key="2">
    <citation type="submission" date="2022-01" db="EMBL/GenBank/DDBJ databases">
        <authorList>
            <person name="Hirooka S."/>
            <person name="Miyagishima S.Y."/>
        </authorList>
    </citation>
    <scope>NUCLEOTIDE SEQUENCE</scope>
    <source>
        <strain evidence="9">NBRC 102759</strain>
    </source>
</reference>
<dbReference type="GO" id="GO:0051213">
    <property type="term" value="F:dioxygenase activity"/>
    <property type="evidence" value="ECO:0007669"/>
    <property type="project" value="UniProtKB-KW"/>
</dbReference>
<keyword evidence="10" id="KW-1185">Reference proteome</keyword>
<dbReference type="PANTHER" id="PTHR46030:SF1">
    <property type="entry name" value="ALPHA-KETOGLUTARATE-DEPENDENT DIOXYGENASE ALKB HOMOLOG 6"/>
    <property type="match status" value="1"/>
</dbReference>
<evidence type="ECO:0000256" key="3">
    <source>
        <dbReference type="ARBA" id="ARBA00022723"/>
    </source>
</evidence>
<dbReference type="InterPro" id="IPR032862">
    <property type="entry name" value="ALKBH6"/>
</dbReference>
<evidence type="ECO:0000256" key="6">
    <source>
        <dbReference type="ARBA" id="ARBA00023004"/>
    </source>
</evidence>
<dbReference type="GO" id="GO:0005634">
    <property type="term" value="C:nucleus"/>
    <property type="evidence" value="ECO:0007669"/>
    <property type="project" value="UniProtKB-SubCell"/>
</dbReference>
<evidence type="ECO:0000313" key="9">
    <source>
        <dbReference type="EMBL" id="GJQ12229.1"/>
    </source>
</evidence>
<evidence type="ECO:0000256" key="2">
    <source>
        <dbReference type="ARBA" id="ARBA00007879"/>
    </source>
</evidence>
<name>A0A9C7PXZ2_9RHOD</name>
<evidence type="ECO:0000256" key="1">
    <source>
        <dbReference type="ARBA" id="ARBA00004123"/>
    </source>
</evidence>
<gene>
    <name evidence="9" type="ORF">GpartN1_g4020.t1</name>
</gene>
<accession>A0A9C7PXZ2</accession>
<evidence type="ECO:0000256" key="7">
    <source>
        <dbReference type="ARBA" id="ARBA00023242"/>
    </source>
</evidence>
<reference evidence="9" key="1">
    <citation type="journal article" date="2022" name="Proc. Natl. Acad. Sci. U.S.A.">
        <title>Life cycle and functional genomics of the unicellular red alga Galdieria for elucidating algal and plant evolution and industrial use.</title>
        <authorList>
            <person name="Hirooka S."/>
            <person name="Itabashi T."/>
            <person name="Ichinose T.M."/>
            <person name="Onuma R."/>
            <person name="Fujiwara T."/>
            <person name="Yamashita S."/>
            <person name="Jong L.W."/>
            <person name="Tomita R."/>
            <person name="Iwane A.H."/>
            <person name="Miyagishima S.Y."/>
        </authorList>
    </citation>
    <scope>NUCLEOTIDE SEQUENCE</scope>
    <source>
        <strain evidence="9">NBRC 102759</strain>
    </source>
</reference>
<dbReference type="AlphaFoldDB" id="A0A9C7PXZ2"/>
<dbReference type="InterPro" id="IPR027450">
    <property type="entry name" value="AlkB-like"/>
</dbReference>
<keyword evidence="4" id="KW-0223">Dioxygenase</keyword>
<proteinExistence type="inferred from homology"/>
<comment type="similarity">
    <text evidence="2">Belongs to the alkB family.</text>
</comment>
<comment type="subcellular location">
    <subcellularLocation>
        <location evidence="1">Nucleus</location>
    </subcellularLocation>
</comment>
<keyword evidence="7" id="KW-0539">Nucleus</keyword>
<dbReference type="PROSITE" id="PS51471">
    <property type="entry name" value="FE2OG_OXY"/>
    <property type="match status" value="1"/>
</dbReference>